<evidence type="ECO:0000256" key="1">
    <source>
        <dbReference type="SAM" id="MobiDB-lite"/>
    </source>
</evidence>
<accession>A0A5Q2U9M6</accession>
<feature type="region of interest" description="Disordered" evidence="1">
    <location>
        <begin position="225"/>
        <end position="262"/>
    </location>
</feature>
<reference evidence="2 3" key="1">
    <citation type="submission" date="2019-09" db="EMBL/GenBank/DDBJ databases">
        <title>Bacteriophage as agents antimicrobiens.</title>
        <authorList>
            <person name="Lightbourn L."/>
            <person name="Amarillas L."/>
            <person name="Estrada M."/>
            <person name="Leon R."/>
            <person name="Figueroa L."/>
            <person name="Patron O."/>
            <person name="Leon J."/>
        </authorList>
    </citation>
    <scope>NUCLEOTIDE SEQUENCE [LARGE SCALE GENOMIC DNA]</scope>
</reference>
<name>A0A5Q2U9M6_9CAUD</name>
<dbReference type="Proteomes" id="UP000386225">
    <property type="component" value="Segment"/>
</dbReference>
<proteinExistence type="predicted"/>
<dbReference type="EMBL" id="MN478376">
    <property type="protein sequence ID" value="QGH45107.1"/>
    <property type="molecule type" value="Genomic_DNA"/>
</dbReference>
<evidence type="ECO:0000313" key="3">
    <source>
        <dbReference type="Proteomes" id="UP000386225"/>
    </source>
</evidence>
<protein>
    <submittedName>
        <fullName evidence="2">Uncharacterized protein</fullName>
    </submittedName>
</protein>
<evidence type="ECO:0000313" key="2">
    <source>
        <dbReference type="EMBL" id="QGH45107.1"/>
    </source>
</evidence>
<sequence>MADFDFDYGADVAEGSGVKRVNPEEGLQYGYLKSVIHLGKIAGSFKGKAKDPTNKVCLNFELMGNLVPEGEDGCITGLHPETGEPLDQTISINLTKGDNAMLTKVMAALISKKEMETGSVKGWDDLIGRPVQLDIKGSDDKGDDGKPKYVDIKGITQFPAALKPTIKGIKNSGVGHCLLKDLSIAALDEVNMYLDVQMGMMKSEEWKAGTHPAIALVEEIRKENPNYAKAKAKDDKPTDDAQGGSQQSSGAPAEKVDADEEF</sequence>
<keyword evidence="3" id="KW-1185">Reference proteome</keyword>
<organism evidence="2 3">
    <name type="scientific">Ralstonia phage Reminis</name>
    <dbReference type="NCBI Taxonomy" id="2662139"/>
    <lineage>
        <taxon>Viruses</taxon>
        <taxon>Duplodnaviria</taxon>
        <taxon>Heunggongvirae</taxon>
        <taxon>Uroviricota</taxon>
        <taxon>Caudoviricetes</taxon>
        <taxon>Autographivirales</taxon>
        <taxon>Autographivirales incertae sedis</taxon>
        <taxon>Reminisvirus</taxon>
        <taxon>Reminisvirus reminis</taxon>
    </lineage>
</organism>